<comment type="caution">
    <text evidence="2">The sequence shown here is derived from an EMBL/GenBank/DDBJ whole genome shotgun (WGS) entry which is preliminary data.</text>
</comment>
<dbReference type="SUPFAM" id="SSF52200">
    <property type="entry name" value="Toll/Interleukin receptor TIR domain"/>
    <property type="match status" value="1"/>
</dbReference>
<name>A0ABW1GC19_9ACTN</name>
<dbReference type="InterPro" id="IPR047603">
    <property type="entry name" value="FxsC_N"/>
</dbReference>
<dbReference type="InterPro" id="IPR035897">
    <property type="entry name" value="Toll_tir_struct_dom_sf"/>
</dbReference>
<accession>A0ABW1GC19</accession>
<evidence type="ECO:0000259" key="1">
    <source>
        <dbReference type="Pfam" id="PF13676"/>
    </source>
</evidence>
<gene>
    <name evidence="2" type="ORF">ACFP3V_27600</name>
</gene>
<evidence type="ECO:0000313" key="3">
    <source>
        <dbReference type="Proteomes" id="UP001596174"/>
    </source>
</evidence>
<dbReference type="EMBL" id="JBHSQJ010000141">
    <property type="protein sequence ID" value="MFC5910956.1"/>
    <property type="molecule type" value="Genomic_DNA"/>
</dbReference>
<protein>
    <submittedName>
        <fullName evidence="2">TIR-like protein FxsC</fullName>
    </submittedName>
</protein>
<feature type="domain" description="TIR" evidence="1">
    <location>
        <begin position="68"/>
        <end position="135"/>
    </location>
</feature>
<keyword evidence="3" id="KW-1185">Reference proteome</keyword>
<dbReference type="InterPro" id="IPR000157">
    <property type="entry name" value="TIR_dom"/>
</dbReference>
<dbReference type="Pfam" id="PF13676">
    <property type="entry name" value="TIR_2"/>
    <property type="match status" value="1"/>
</dbReference>
<reference evidence="3" key="1">
    <citation type="journal article" date="2019" name="Int. J. Syst. Evol. Microbiol.">
        <title>The Global Catalogue of Microorganisms (GCM) 10K type strain sequencing project: providing services to taxonomists for standard genome sequencing and annotation.</title>
        <authorList>
            <consortium name="The Broad Institute Genomics Platform"/>
            <consortium name="The Broad Institute Genome Sequencing Center for Infectious Disease"/>
            <person name="Wu L."/>
            <person name="Ma J."/>
        </authorList>
    </citation>
    <scope>NUCLEOTIDE SEQUENCE [LARGE SCALE GENOMIC DNA]</scope>
    <source>
        <strain evidence="3">JCM 4816</strain>
    </source>
</reference>
<proteinExistence type="predicted"/>
<dbReference type="NCBIfam" id="NF040588">
    <property type="entry name" value="FxsC_Nterm"/>
    <property type="match status" value="1"/>
</dbReference>
<dbReference type="RefSeq" id="WP_380589042.1">
    <property type="nucleotide sequence ID" value="NZ_JBHSQJ010000141.1"/>
</dbReference>
<dbReference type="Gene3D" id="3.40.50.10140">
    <property type="entry name" value="Toll/interleukin-1 receptor homology (TIR) domain"/>
    <property type="match status" value="1"/>
</dbReference>
<sequence>MLPAATSENRVWPYFFLSHAHAPALRNEDRRTSRPTRLVRRLFDELCDHLGELCPPIGTVPIGMMDGRIALGEDWEAWLSRQLAQCRVFVALLSPGYFASDMCGREWAVFGARTVEPRGGADRSPGGAVVPVRWVPTPLEQTPVQARRLQYDHGDFPASYRSQGLYALMARPAMKRDCRESVFLLAERIKQVALGTVIHEGEAVPLGQVRSAFAPEERIRPPRFHAVPPGNSVS</sequence>
<evidence type="ECO:0000313" key="2">
    <source>
        <dbReference type="EMBL" id="MFC5910956.1"/>
    </source>
</evidence>
<dbReference type="Proteomes" id="UP001596174">
    <property type="component" value="Unassembled WGS sequence"/>
</dbReference>
<organism evidence="2 3">
    <name type="scientific">Streptacidiphilus monticola</name>
    <dbReference type="NCBI Taxonomy" id="2161674"/>
    <lineage>
        <taxon>Bacteria</taxon>
        <taxon>Bacillati</taxon>
        <taxon>Actinomycetota</taxon>
        <taxon>Actinomycetes</taxon>
        <taxon>Kitasatosporales</taxon>
        <taxon>Streptomycetaceae</taxon>
        <taxon>Streptacidiphilus</taxon>
    </lineage>
</organism>